<evidence type="ECO:0000256" key="10">
    <source>
        <dbReference type="SAM" id="MobiDB-lite"/>
    </source>
</evidence>
<evidence type="ECO:0000256" key="7">
    <source>
        <dbReference type="ARBA" id="ARBA00023010"/>
    </source>
</evidence>
<keyword evidence="3 9" id="KW-1003">Cell membrane</keyword>
<dbReference type="GO" id="GO:0043953">
    <property type="term" value="P:protein transport by the Tat complex"/>
    <property type="evidence" value="ECO:0007669"/>
    <property type="project" value="UniProtKB-UniRule"/>
</dbReference>
<dbReference type="NCBIfam" id="TIGR01411">
    <property type="entry name" value="tatAE"/>
    <property type="match status" value="1"/>
</dbReference>
<dbReference type="RefSeq" id="WP_191208882.1">
    <property type="nucleotide sequence ID" value="NZ_BAABKL010000018.1"/>
</dbReference>
<evidence type="ECO:0000256" key="3">
    <source>
        <dbReference type="ARBA" id="ARBA00022475"/>
    </source>
</evidence>
<evidence type="ECO:0000256" key="5">
    <source>
        <dbReference type="ARBA" id="ARBA00022927"/>
    </source>
</evidence>
<gene>
    <name evidence="9 11" type="primary">tatA</name>
    <name evidence="11" type="ORF">IF129_08355</name>
</gene>
<evidence type="ECO:0000256" key="4">
    <source>
        <dbReference type="ARBA" id="ARBA00022692"/>
    </source>
</evidence>
<dbReference type="GO" id="GO:0008320">
    <property type="term" value="F:protein transmembrane transporter activity"/>
    <property type="evidence" value="ECO:0007669"/>
    <property type="project" value="UniProtKB-UniRule"/>
</dbReference>
<feature type="compositionally biased region" description="Basic and acidic residues" evidence="10">
    <location>
        <begin position="85"/>
        <end position="95"/>
    </location>
</feature>
<dbReference type="PANTHER" id="PTHR42982:SF8">
    <property type="entry name" value="SEC-INDEPENDENT PROTEIN TRANSLOCASE PROTEIN TATA"/>
    <property type="match status" value="1"/>
</dbReference>
<dbReference type="Gene3D" id="1.20.5.3310">
    <property type="match status" value="1"/>
</dbReference>
<keyword evidence="2 9" id="KW-0813">Transport</keyword>
<comment type="caution">
    <text evidence="11">The sequence shown here is derived from an EMBL/GenBank/DDBJ whole genome shotgun (WGS) entry which is preliminary data.</text>
</comment>
<feature type="compositionally biased region" description="Basic and acidic residues" evidence="10">
    <location>
        <begin position="46"/>
        <end position="60"/>
    </location>
</feature>
<evidence type="ECO:0000313" key="12">
    <source>
        <dbReference type="Proteomes" id="UP000632289"/>
    </source>
</evidence>
<evidence type="ECO:0000256" key="1">
    <source>
        <dbReference type="ARBA" id="ARBA00004162"/>
    </source>
</evidence>
<dbReference type="Pfam" id="PF02416">
    <property type="entry name" value="TatA_B_E"/>
    <property type="match status" value="1"/>
</dbReference>
<keyword evidence="5 9" id="KW-0653">Protein transport</keyword>
<keyword evidence="6 9" id="KW-1133">Transmembrane helix</keyword>
<dbReference type="Proteomes" id="UP000632289">
    <property type="component" value="Unassembled WGS sequence"/>
</dbReference>
<dbReference type="PANTHER" id="PTHR42982">
    <property type="entry name" value="SEC-INDEPENDENT PROTEIN TRANSLOCASE PROTEIN TATA"/>
    <property type="match status" value="1"/>
</dbReference>
<keyword evidence="7 9" id="KW-0811">Translocation</keyword>
<comment type="function">
    <text evidence="9">Part of the twin-arginine translocation (Tat) system that transports large folded proteins containing a characteristic twin-arginine motif in their signal peptide across membranes. TatA could form the protein-conducting channel of the Tat system.</text>
</comment>
<accession>A0A927ICF6</accession>
<dbReference type="InterPro" id="IPR006312">
    <property type="entry name" value="TatA/E"/>
</dbReference>
<keyword evidence="8 9" id="KW-0472">Membrane</keyword>
<proteinExistence type="inferred from homology"/>
<evidence type="ECO:0000313" key="11">
    <source>
        <dbReference type="EMBL" id="MBD3931574.1"/>
    </source>
</evidence>
<name>A0A927ICF6_9ACTN</name>
<dbReference type="AlphaFoldDB" id="A0A927ICF6"/>
<evidence type="ECO:0000256" key="6">
    <source>
        <dbReference type="ARBA" id="ARBA00022989"/>
    </source>
</evidence>
<comment type="similarity">
    <text evidence="9">Belongs to the TatA/E family.</text>
</comment>
<feature type="region of interest" description="Disordered" evidence="10">
    <location>
        <begin position="37"/>
        <end position="95"/>
    </location>
</feature>
<dbReference type="NCBIfam" id="NF001854">
    <property type="entry name" value="PRK00575.1"/>
    <property type="match status" value="1"/>
</dbReference>
<evidence type="ECO:0000256" key="9">
    <source>
        <dbReference type="HAMAP-Rule" id="MF_00236"/>
    </source>
</evidence>
<organism evidence="11 12">
    <name type="scientific">Streptomyces chumphonensis</name>
    <dbReference type="NCBI Taxonomy" id="1214925"/>
    <lineage>
        <taxon>Bacteria</taxon>
        <taxon>Bacillati</taxon>
        <taxon>Actinomycetota</taxon>
        <taxon>Actinomycetes</taxon>
        <taxon>Kitasatosporales</taxon>
        <taxon>Streptomycetaceae</taxon>
        <taxon>Streptomyces</taxon>
    </lineage>
</organism>
<sequence>MLGQMGIWQLVIIIGLIVLIFGAKRLPDTARALGKSMRILKSETSQMKKEGEKDKGHDGSGPESPAEPAPRTIQAAPGDVTSSRPVEEPGRTTQG</sequence>
<protein>
    <recommendedName>
        <fullName evidence="9">Sec-independent protein translocase protein TatA</fullName>
    </recommendedName>
</protein>
<dbReference type="GO" id="GO:0033281">
    <property type="term" value="C:TAT protein transport complex"/>
    <property type="evidence" value="ECO:0007669"/>
    <property type="project" value="UniProtKB-UniRule"/>
</dbReference>
<evidence type="ECO:0000256" key="2">
    <source>
        <dbReference type="ARBA" id="ARBA00022448"/>
    </source>
</evidence>
<reference evidence="11" key="1">
    <citation type="submission" date="2020-09" db="EMBL/GenBank/DDBJ databases">
        <title>Secondary metabolite and genome analysis of marine Streptomyces chumphonensis KK1-2T.</title>
        <authorList>
            <person name="Phongsopitanun W."/>
            <person name="Kanchanasin P."/>
            <person name="Pittayakhajonwut P."/>
            <person name="Suwanborirux K."/>
            <person name="Tanasupawat S."/>
        </authorList>
    </citation>
    <scope>NUCLEOTIDE SEQUENCE</scope>
    <source>
        <strain evidence="11">KK1-2</strain>
    </source>
</reference>
<comment type="subcellular location">
    <subcellularLocation>
        <location evidence="1 9">Cell membrane</location>
        <topology evidence="1 9">Single-pass membrane protein</topology>
    </subcellularLocation>
</comment>
<keyword evidence="12" id="KW-1185">Reference proteome</keyword>
<keyword evidence="4 9" id="KW-0812">Transmembrane</keyword>
<comment type="subunit">
    <text evidence="9">The Tat system comprises two distinct complexes: a TatABC complex, containing multiple copies of TatA, TatB and TatC subunits, and a separate TatA complex, containing only TatA subunits. Substrates initially bind to the TatABC complex, which probably triggers association of the separate TatA complex to form the active translocon.</text>
</comment>
<dbReference type="EMBL" id="JACXYU010000003">
    <property type="protein sequence ID" value="MBD3931574.1"/>
    <property type="molecule type" value="Genomic_DNA"/>
</dbReference>
<evidence type="ECO:0000256" key="8">
    <source>
        <dbReference type="ARBA" id="ARBA00023136"/>
    </source>
</evidence>
<dbReference type="InterPro" id="IPR003369">
    <property type="entry name" value="TatA/B/E"/>
</dbReference>
<dbReference type="HAMAP" id="MF_00236">
    <property type="entry name" value="TatA_E"/>
    <property type="match status" value="1"/>
</dbReference>
<feature type="transmembrane region" description="Helical" evidence="9">
    <location>
        <begin position="6"/>
        <end position="23"/>
    </location>
</feature>